<evidence type="ECO:0000313" key="15">
    <source>
        <dbReference type="EMBL" id="RUT64588.1"/>
    </source>
</evidence>
<keyword evidence="15" id="KW-0614">Plasmid</keyword>
<name>A0A433ZR41_MORMO</name>
<evidence type="ECO:0000259" key="12">
    <source>
        <dbReference type="Pfam" id="PF12795"/>
    </source>
</evidence>
<dbReference type="InterPro" id="IPR011066">
    <property type="entry name" value="MscS_channel_C_sf"/>
</dbReference>
<feature type="transmembrane region" description="Helical" evidence="8">
    <location>
        <begin position="713"/>
        <end position="731"/>
    </location>
</feature>
<dbReference type="Gene3D" id="2.30.30.60">
    <property type="match status" value="1"/>
</dbReference>
<dbReference type="PANTHER" id="PTHR30347">
    <property type="entry name" value="POTASSIUM CHANNEL RELATED"/>
    <property type="match status" value="1"/>
</dbReference>
<feature type="chain" id="PRO_5019411583" evidence="9">
    <location>
        <begin position="23"/>
        <end position="1120"/>
    </location>
</feature>
<evidence type="ECO:0000256" key="2">
    <source>
        <dbReference type="ARBA" id="ARBA00008017"/>
    </source>
</evidence>
<feature type="domain" description="Mechanosensitive ion channel transmembrane helices 2/3" evidence="14">
    <location>
        <begin position="886"/>
        <end position="927"/>
    </location>
</feature>
<dbReference type="OrthoDB" id="9799209at2"/>
<dbReference type="Gene3D" id="1.10.287.1260">
    <property type="match status" value="1"/>
</dbReference>
<dbReference type="EMBL" id="NRQY01000002">
    <property type="protein sequence ID" value="RUT64588.1"/>
    <property type="molecule type" value="Genomic_DNA"/>
</dbReference>
<evidence type="ECO:0000256" key="7">
    <source>
        <dbReference type="SAM" id="Coils"/>
    </source>
</evidence>
<keyword evidence="9" id="KW-0732">Signal</keyword>
<geneLocation type="plasmid" evidence="15">
    <name>unnamed1</name>
</geneLocation>
<evidence type="ECO:0000313" key="16">
    <source>
        <dbReference type="Proteomes" id="UP000286908"/>
    </source>
</evidence>
<dbReference type="Pfam" id="PF12795">
    <property type="entry name" value="MscS_porin"/>
    <property type="match status" value="1"/>
</dbReference>
<dbReference type="InterPro" id="IPR010920">
    <property type="entry name" value="LSM_dom_sf"/>
</dbReference>
<evidence type="ECO:0000259" key="11">
    <source>
        <dbReference type="Pfam" id="PF12794"/>
    </source>
</evidence>
<feature type="coiled-coil region" evidence="7">
    <location>
        <begin position="173"/>
        <end position="254"/>
    </location>
</feature>
<protein>
    <submittedName>
        <fullName evidence="15">Miniconductance mechanosensitive channel MscM</fullName>
    </submittedName>
</protein>
<evidence type="ECO:0000259" key="10">
    <source>
        <dbReference type="Pfam" id="PF00924"/>
    </source>
</evidence>
<dbReference type="GO" id="GO:0005886">
    <property type="term" value="C:plasma membrane"/>
    <property type="evidence" value="ECO:0007669"/>
    <property type="project" value="UniProtKB-SubCell"/>
</dbReference>
<feature type="transmembrane region" description="Helical" evidence="8">
    <location>
        <begin position="637"/>
        <end position="657"/>
    </location>
</feature>
<dbReference type="Pfam" id="PF12794">
    <property type="entry name" value="MscS_TM"/>
    <property type="match status" value="1"/>
</dbReference>
<evidence type="ECO:0000256" key="9">
    <source>
        <dbReference type="SAM" id="SignalP"/>
    </source>
</evidence>
<dbReference type="InterPro" id="IPR052702">
    <property type="entry name" value="MscS-like_channel"/>
</dbReference>
<dbReference type="InterPro" id="IPR011014">
    <property type="entry name" value="MscS_channel_TM-2"/>
</dbReference>
<feature type="transmembrane region" description="Helical" evidence="8">
    <location>
        <begin position="530"/>
        <end position="551"/>
    </location>
</feature>
<feature type="transmembrane region" description="Helical" evidence="8">
    <location>
        <begin position="563"/>
        <end position="584"/>
    </location>
</feature>
<feature type="transmembrane region" description="Helical" evidence="8">
    <location>
        <begin position="678"/>
        <end position="701"/>
    </location>
</feature>
<proteinExistence type="inferred from homology"/>
<sequence>MRLIISFLLAVFLFSPLTAAYAAPDINEPQIRQELKRIESSKDPKDIEMAQALQATLNWLTDSKAADERAQSYQDTIDNFPKLVRALRQQLLEESDSPAKILTTRPISDLEQQVIRLSGQLLEQGRLLQQEQDKNREISDSLTLLPQQQSEARRLLNEATSRQQGLTTPLTPLAEAQATLAAAEVQARKATVNELELAQLSANNRQELTRIRLELLRKRYQRLDLELQQLRSVLNGKRQQKAELALERTELLAEQAGDLPPFLKEQVDINRELSQVLNDQAVHMSDIGEMQRQAATDIQKARQVLGTIQEQAQWLNGSTALGEALRAQLSRLPDMPKPQQLDKEITDLRVERLKYENMLDALSGDNNEPDSPQTALLAADQATLYQQLIENRKELLGSLLPGYDTEILELTKLKVTTSQLSDVLIEVRDDTHRYLFWVADATPVYLNYPIEVLTSLTKLLSLDTLAQLGGAFKTMFSWQNKEISLYIIGTLLLAIFGLNYRRHYQAFLDRTSQRIGKVTQDRFSITLRTLFWSVLVSLPLPVLWSAIGYGLQNAWQYPMAKAIGDGVSATTPVLWLFMFCATFARPNGLFTAQFRWPEARVKRAMRFYQLSIFVIVPLMMAMTTFEYFNDREFAPTLGRLCFLLLCAALFIITSSLRRAGVPLYLDRHGSGDNAVSKGMWWLLLLAPVVAAIAALLGYLATSQALLGRLETSVAIWFMHLVVYNIITRWMLIQRRRIAFERAKQRRAEILAQRAKSDDDSSVNSNANSAEGVIDIEEQVIDLDTISAQSVGLVRSILTMIALVSCILLWSELHTAFSFLENIRLWDVSSSINGVDTLQPITLGSVFVAILVIIITTQLVRNLPALLELALLQHLDLTPGTGYAITTLTKYAITLVGGIVGFSLIGIEWSKMQWFVTAMGVGLGFGLQEIFANIVSGLMILFEKPIRIGDTVTIRDLTGSITRINTRATTLTDWDRKEIIVPNKAFITEQFINWSLSDTVTRIVLTIPVPAEANPEQVTILLLMAAQDSAMILDTPNPEAYLVDLQQGIQIFELRAYAAEMGHRLPARHEIHQNILRSFAENNIILPFPPFEARVDMVGNILRSGTKNLSGRNPMRKSGGL</sequence>
<dbReference type="Pfam" id="PF21082">
    <property type="entry name" value="MS_channel_3rd"/>
    <property type="match status" value="1"/>
</dbReference>
<dbReference type="PANTHER" id="PTHR30347:SF9">
    <property type="entry name" value="MINICONDUCTANCE MECHANOSENSITIVE CHANNEL MSCM"/>
    <property type="match status" value="1"/>
</dbReference>
<gene>
    <name evidence="15" type="ORF">CKG00_15590</name>
</gene>
<dbReference type="InterPro" id="IPR049278">
    <property type="entry name" value="MS_channel_C"/>
</dbReference>
<dbReference type="GO" id="GO:0008381">
    <property type="term" value="F:mechanosensitive monoatomic ion channel activity"/>
    <property type="evidence" value="ECO:0007669"/>
    <property type="project" value="UniProtKB-ARBA"/>
</dbReference>
<keyword evidence="4 8" id="KW-0812">Transmembrane</keyword>
<evidence type="ECO:0000256" key="3">
    <source>
        <dbReference type="ARBA" id="ARBA00022475"/>
    </source>
</evidence>
<feature type="transmembrane region" description="Helical" evidence="8">
    <location>
        <begin position="880"/>
        <end position="906"/>
    </location>
</feature>
<dbReference type="SUPFAM" id="SSF82861">
    <property type="entry name" value="Mechanosensitive channel protein MscS (YggB), transmembrane region"/>
    <property type="match status" value="1"/>
</dbReference>
<evidence type="ECO:0000259" key="13">
    <source>
        <dbReference type="Pfam" id="PF21082"/>
    </source>
</evidence>
<keyword evidence="5 8" id="KW-1133">Transmembrane helix</keyword>
<evidence type="ECO:0000256" key="8">
    <source>
        <dbReference type="SAM" id="Phobius"/>
    </source>
</evidence>
<evidence type="ECO:0000256" key="4">
    <source>
        <dbReference type="ARBA" id="ARBA00022692"/>
    </source>
</evidence>
<keyword evidence="7" id="KW-0175">Coiled coil</keyword>
<evidence type="ECO:0000256" key="6">
    <source>
        <dbReference type="ARBA" id="ARBA00023136"/>
    </source>
</evidence>
<comment type="caution">
    <text evidence="15">The sequence shown here is derived from an EMBL/GenBank/DDBJ whole genome shotgun (WGS) entry which is preliminary data.</text>
</comment>
<comment type="subcellular location">
    <subcellularLocation>
        <location evidence="1">Cell membrane</location>
        <topology evidence="1">Multi-pass membrane protein</topology>
    </subcellularLocation>
</comment>
<dbReference type="SUPFAM" id="SSF82689">
    <property type="entry name" value="Mechanosensitive channel protein MscS (YggB), C-terminal domain"/>
    <property type="match status" value="1"/>
</dbReference>
<feature type="domain" description="Mechanosensitive ion channel MscS porin" evidence="12">
    <location>
        <begin position="35"/>
        <end position="262"/>
    </location>
</feature>
<feature type="transmembrane region" description="Helical" evidence="8">
    <location>
        <begin position="483"/>
        <end position="500"/>
    </location>
</feature>
<keyword evidence="6 8" id="KW-0472">Membrane</keyword>
<dbReference type="AlphaFoldDB" id="A0A433ZR41"/>
<dbReference type="Gene3D" id="3.30.70.100">
    <property type="match status" value="1"/>
</dbReference>
<dbReference type="InterPro" id="IPR025692">
    <property type="entry name" value="MscS_IM_dom1"/>
</dbReference>
<feature type="transmembrane region" description="Helical" evidence="8">
    <location>
        <begin position="605"/>
        <end position="625"/>
    </location>
</feature>
<dbReference type="Pfam" id="PF21088">
    <property type="entry name" value="MS_channel_1st"/>
    <property type="match status" value="1"/>
</dbReference>
<feature type="transmembrane region" description="Helical" evidence="8">
    <location>
        <begin position="912"/>
        <end position="941"/>
    </location>
</feature>
<feature type="domain" description="Mechanosensitive ion channel MscS" evidence="10">
    <location>
        <begin position="929"/>
        <end position="994"/>
    </location>
</feature>
<dbReference type="InterPro" id="IPR023408">
    <property type="entry name" value="MscS_beta-dom_sf"/>
</dbReference>
<organism evidence="15 16">
    <name type="scientific">Morganella morganii</name>
    <name type="common">Proteus morganii</name>
    <dbReference type="NCBI Taxonomy" id="582"/>
    <lineage>
        <taxon>Bacteria</taxon>
        <taxon>Pseudomonadati</taxon>
        <taxon>Pseudomonadota</taxon>
        <taxon>Gammaproteobacteria</taxon>
        <taxon>Enterobacterales</taxon>
        <taxon>Morganellaceae</taxon>
        <taxon>Morganella</taxon>
    </lineage>
</organism>
<keyword evidence="3" id="KW-1003">Cell membrane</keyword>
<evidence type="ECO:0000256" key="5">
    <source>
        <dbReference type="ARBA" id="ARBA00022989"/>
    </source>
</evidence>
<dbReference type="SUPFAM" id="SSF50182">
    <property type="entry name" value="Sm-like ribonucleoproteins"/>
    <property type="match status" value="1"/>
</dbReference>
<dbReference type="Proteomes" id="UP000286908">
    <property type="component" value="Unassembled WGS sequence"/>
</dbReference>
<dbReference type="NCBIfam" id="NF008180">
    <property type="entry name" value="PRK10929.1"/>
    <property type="match status" value="1"/>
</dbReference>
<accession>A0A433ZR41</accession>
<comment type="similarity">
    <text evidence="2">Belongs to the MscS (TC 1.A.23) family.</text>
</comment>
<feature type="domain" description="Mechanosensitive ion channel inner membrane" evidence="11">
    <location>
        <begin position="486"/>
        <end position="825"/>
    </location>
</feature>
<feature type="domain" description="Mechanosensitive ion channel MscS C-terminal" evidence="13">
    <location>
        <begin position="1002"/>
        <end position="1084"/>
    </location>
</feature>
<reference evidence="15 16" key="1">
    <citation type="submission" date="2017-08" db="EMBL/GenBank/DDBJ databases">
        <title>Draft genome sequence of pheromone producing symbiont Morganella morganii, of the female New Zealand grass grub Costelytra giveni.</title>
        <authorList>
            <person name="Laugraud A."/>
            <person name="Young S.D."/>
            <person name="Hurst M.H."/>
        </authorList>
    </citation>
    <scope>NUCLEOTIDE SEQUENCE [LARGE SCALE GENOMIC DNA]</scope>
    <source>
        <strain evidence="15 16">MMsCG</strain>
        <plasmid evidence="15">unnamed1</plasmid>
    </source>
</reference>
<evidence type="ECO:0000256" key="1">
    <source>
        <dbReference type="ARBA" id="ARBA00004651"/>
    </source>
</evidence>
<evidence type="ECO:0000259" key="14">
    <source>
        <dbReference type="Pfam" id="PF21088"/>
    </source>
</evidence>
<feature type="signal peptide" evidence="9">
    <location>
        <begin position="1"/>
        <end position="22"/>
    </location>
</feature>
<dbReference type="InterPro" id="IPR006685">
    <property type="entry name" value="MscS_channel_2nd"/>
</dbReference>
<dbReference type="InterPro" id="IPR024393">
    <property type="entry name" value="MscS_porin"/>
</dbReference>
<dbReference type="InterPro" id="IPR049142">
    <property type="entry name" value="MS_channel_1st"/>
</dbReference>
<dbReference type="Pfam" id="PF00924">
    <property type="entry name" value="MS_channel_2nd"/>
    <property type="match status" value="1"/>
</dbReference>
<feature type="transmembrane region" description="Helical" evidence="8">
    <location>
        <begin position="839"/>
        <end position="859"/>
    </location>
</feature>